<name>A0A4P9WQH4_9FUNG</name>
<organism evidence="1 2">
    <name type="scientific">Blyttiomyces helicus</name>
    <dbReference type="NCBI Taxonomy" id="388810"/>
    <lineage>
        <taxon>Eukaryota</taxon>
        <taxon>Fungi</taxon>
        <taxon>Fungi incertae sedis</taxon>
        <taxon>Chytridiomycota</taxon>
        <taxon>Chytridiomycota incertae sedis</taxon>
        <taxon>Chytridiomycetes</taxon>
        <taxon>Chytridiomycetes incertae sedis</taxon>
        <taxon>Blyttiomyces</taxon>
    </lineage>
</organism>
<sequence length="482" mass="46247">MNRYSTVYPNSSSELWLGLNNGTTLSGDPNTIVAKWRADGKISCLGTANSTSLSTGAVVISGGLGVNNNITAASASLLNTTASTSTATGALIVSGGAGMTGSVFVGGNLSVANGSMTHNVTSVSAAYTVQQTDYIISCNTSGGAFTVTLPTATGATGRTYLLTKISTDVNTLTIAAASGELINSSSTIILIGNFSCVTLTSTGSGALIVVKLTETIPTVSFPGIGASPDGAVVISSNTTLGRNMYYSNLTINSGVTLTTGGWRIVCGTSGITAGATFLGPGTVGGAGRTTAGNGTAGTNAVTYFCLGGVGGSGGGTTPGARGTIISISAVDGGPYVFSMMPTYLDGRFQSIDTNPDSNTDCYIQGGSGGGSGYAALGLATTISTGAGGGGGGVVIVCANVINGTGSITANGGNGSSATYTGSTTNLSCGGGGGGGGGAAIVIYKGISSAITVTANGGSAGTSVGSASAAAAGASGYVFMVAN</sequence>
<proteinExistence type="predicted"/>
<reference evidence="2" key="1">
    <citation type="journal article" date="2018" name="Nat. Microbiol.">
        <title>Leveraging single-cell genomics to expand the fungal tree of life.</title>
        <authorList>
            <person name="Ahrendt S.R."/>
            <person name="Quandt C.A."/>
            <person name="Ciobanu D."/>
            <person name="Clum A."/>
            <person name="Salamov A."/>
            <person name="Andreopoulos B."/>
            <person name="Cheng J.F."/>
            <person name="Woyke T."/>
            <person name="Pelin A."/>
            <person name="Henrissat B."/>
            <person name="Reynolds N.K."/>
            <person name="Benny G.L."/>
            <person name="Smith M.E."/>
            <person name="James T.Y."/>
            <person name="Grigoriev I.V."/>
        </authorList>
    </citation>
    <scope>NUCLEOTIDE SEQUENCE [LARGE SCALE GENOMIC DNA]</scope>
</reference>
<evidence type="ECO:0000313" key="1">
    <source>
        <dbReference type="EMBL" id="RKO93126.1"/>
    </source>
</evidence>
<gene>
    <name evidence="1" type="ORF">BDK51DRAFT_42086</name>
</gene>
<accession>A0A4P9WQH4</accession>
<dbReference type="EMBL" id="KZ994362">
    <property type="protein sequence ID" value="RKO93126.1"/>
    <property type="molecule type" value="Genomic_DNA"/>
</dbReference>
<keyword evidence="2" id="KW-1185">Reference proteome</keyword>
<evidence type="ECO:0000313" key="2">
    <source>
        <dbReference type="Proteomes" id="UP000269721"/>
    </source>
</evidence>
<dbReference type="Proteomes" id="UP000269721">
    <property type="component" value="Unassembled WGS sequence"/>
</dbReference>
<dbReference type="AlphaFoldDB" id="A0A4P9WQH4"/>
<protein>
    <submittedName>
        <fullName evidence="1">Uncharacterized protein</fullName>
    </submittedName>
</protein>